<proteinExistence type="predicted"/>
<protein>
    <submittedName>
        <fullName evidence="1">Uncharacterized protein</fullName>
    </submittedName>
</protein>
<evidence type="ECO:0000313" key="2">
    <source>
        <dbReference type="Proteomes" id="UP000535078"/>
    </source>
</evidence>
<dbReference type="Proteomes" id="UP000535078">
    <property type="component" value="Unassembled WGS sequence"/>
</dbReference>
<accession>A0A7X5XR08</accession>
<gene>
    <name evidence="1" type="ORF">GGR90_001870</name>
</gene>
<keyword evidence="2" id="KW-1185">Reference proteome</keyword>
<dbReference type="RefSeq" id="WP_167921158.1">
    <property type="nucleotide sequence ID" value="NZ_JAATIT010000002.1"/>
</dbReference>
<dbReference type="AlphaFoldDB" id="A0A7X5XR08"/>
<dbReference type="EMBL" id="JAATIT010000002">
    <property type="protein sequence ID" value="NJB89695.1"/>
    <property type="molecule type" value="Genomic_DNA"/>
</dbReference>
<organism evidence="1 2">
    <name type="scientific">Sphingopyxis italica</name>
    <dbReference type="NCBI Taxonomy" id="1129133"/>
    <lineage>
        <taxon>Bacteria</taxon>
        <taxon>Pseudomonadati</taxon>
        <taxon>Pseudomonadota</taxon>
        <taxon>Alphaproteobacteria</taxon>
        <taxon>Sphingomonadales</taxon>
        <taxon>Sphingomonadaceae</taxon>
        <taxon>Sphingopyxis</taxon>
    </lineage>
</organism>
<reference evidence="1 2" key="1">
    <citation type="submission" date="2020-03" db="EMBL/GenBank/DDBJ databases">
        <title>Genomic Encyclopedia of Type Strains, Phase IV (KMG-IV): sequencing the most valuable type-strain genomes for metagenomic binning, comparative biology and taxonomic classification.</title>
        <authorList>
            <person name="Goeker M."/>
        </authorList>
    </citation>
    <scope>NUCLEOTIDE SEQUENCE [LARGE SCALE GENOMIC DNA]</scope>
    <source>
        <strain evidence="1 2">DSM 25229</strain>
    </source>
</reference>
<evidence type="ECO:0000313" key="1">
    <source>
        <dbReference type="EMBL" id="NJB89695.1"/>
    </source>
</evidence>
<comment type="caution">
    <text evidence="1">The sequence shown here is derived from an EMBL/GenBank/DDBJ whole genome shotgun (WGS) entry which is preliminary data.</text>
</comment>
<name>A0A7X5XR08_9SPHN</name>
<sequence length="76" mass="8613">MNELPLGRRKKNQSTSLPWQFDVTRHLWHVFCDICATLASSDGDKPTLINFLGATGKNAGSGWCGEILQIYRYNRN</sequence>